<reference evidence="2 3" key="1">
    <citation type="submission" date="2019-05" db="EMBL/GenBank/DDBJ databases">
        <title>Another draft genome of Portunus trituberculatus and its Hox gene families provides insights of decapod evolution.</title>
        <authorList>
            <person name="Jeong J.-H."/>
            <person name="Song I."/>
            <person name="Kim S."/>
            <person name="Choi T."/>
            <person name="Kim D."/>
            <person name="Ryu S."/>
            <person name="Kim W."/>
        </authorList>
    </citation>
    <scope>NUCLEOTIDE SEQUENCE [LARGE SCALE GENOMIC DNA]</scope>
    <source>
        <tissue evidence="2">Muscle</tissue>
    </source>
</reference>
<evidence type="ECO:0000313" key="3">
    <source>
        <dbReference type="Proteomes" id="UP000324222"/>
    </source>
</evidence>
<name>A0A5B7J158_PORTR</name>
<dbReference type="EMBL" id="VSRR010071966">
    <property type="protein sequence ID" value="MPC86608.1"/>
    <property type="molecule type" value="Genomic_DNA"/>
</dbReference>
<evidence type="ECO:0000256" key="1">
    <source>
        <dbReference type="SAM" id="MobiDB-lite"/>
    </source>
</evidence>
<feature type="region of interest" description="Disordered" evidence="1">
    <location>
        <begin position="1"/>
        <end position="22"/>
    </location>
</feature>
<keyword evidence="3" id="KW-1185">Reference proteome</keyword>
<accession>A0A5B7J158</accession>
<proteinExistence type="predicted"/>
<protein>
    <submittedName>
        <fullName evidence="2">Uncharacterized protein</fullName>
    </submittedName>
</protein>
<comment type="caution">
    <text evidence="2">The sequence shown here is derived from an EMBL/GenBank/DDBJ whole genome shotgun (WGS) entry which is preliminary data.</text>
</comment>
<dbReference type="AlphaFoldDB" id="A0A5B7J158"/>
<evidence type="ECO:0000313" key="2">
    <source>
        <dbReference type="EMBL" id="MPC86608.1"/>
    </source>
</evidence>
<dbReference type="Proteomes" id="UP000324222">
    <property type="component" value="Unassembled WGS sequence"/>
</dbReference>
<gene>
    <name evidence="2" type="ORF">E2C01_081442</name>
</gene>
<sequence length="72" mass="7800">MRLAGRERCGPWPGLSFPSPPPRPLSGGVWAAVWSAGARCPAARLPGMCLALLQYSWLTIEVLQTATNMVDY</sequence>
<organism evidence="2 3">
    <name type="scientific">Portunus trituberculatus</name>
    <name type="common">Swimming crab</name>
    <name type="synonym">Neptunus trituberculatus</name>
    <dbReference type="NCBI Taxonomy" id="210409"/>
    <lineage>
        <taxon>Eukaryota</taxon>
        <taxon>Metazoa</taxon>
        <taxon>Ecdysozoa</taxon>
        <taxon>Arthropoda</taxon>
        <taxon>Crustacea</taxon>
        <taxon>Multicrustacea</taxon>
        <taxon>Malacostraca</taxon>
        <taxon>Eumalacostraca</taxon>
        <taxon>Eucarida</taxon>
        <taxon>Decapoda</taxon>
        <taxon>Pleocyemata</taxon>
        <taxon>Brachyura</taxon>
        <taxon>Eubrachyura</taxon>
        <taxon>Portunoidea</taxon>
        <taxon>Portunidae</taxon>
        <taxon>Portuninae</taxon>
        <taxon>Portunus</taxon>
    </lineage>
</organism>